<evidence type="ECO:0000313" key="2">
    <source>
        <dbReference type="EMBL" id="MCG4611312.1"/>
    </source>
</evidence>
<evidence type="ECO:0000313" key="3">
    <source>
        <dbReference type="Proteomes" id="UP001298681"/>
    </source>
</evidence>
<reference evidence="2 3" key="1">
    <citation type="submission" date="2022-01" db="EMBL/GenBank/DDBJ databases">
        <title>Collection of gut derived symbiotic bacterial strains cultured from healthy donors.</title>
        <authorList>
            <person name="Lin H."/>
            <person name="Kohout C."/>
            <person name="Waligurski E."/>
            <person name="Pamer E.G."/>
        </authorList>
    </citation>
    <scope>NUCLEOTIDE SEQUENCE [LARGE SCALE GENOMIC DNA]</scope>
    <source>
        <strain evidence="2 3">DFI.7.58</strain>
    </source>
</reference>
<gene>
    <name evidence="2" type="ORF">L0P57_10265</name>
</gene>
<proteinExistence type="predicted"/>
<sequence>MSTEISRPVSCPRCGEAVETRMWPGINAEVNPNLREQVLQETLFNWTCPACGYVAQMAYPCLYHDKGRKLMVYLVPNGGKEELDAVDVDRAFPQIGYVQKRVVSSLAELKEKILIFEAGLDDRAVELVKWALSAVVEKKDGKKPREGYFSFAEEEKNRIGFVFFFQGSAEPVLKTTRMDAYRRSLEIVEEVHPEQKGFAPVDPVLAQKLLDAYKEED</sequence>
<protein>
    <submittedName>
        <fullName evidence="2">CpXC domain-containing protein</fullName>
    </submittedName>
</protein>
<dbReference type="InterPro" id="IPR025682">
    <property type="entry name" value="CpXC_dom"/>
</dbReference>
<comment type="caution">
    <text evidence="2">The sequence shown here is derived from an EMBL/GenBank/DDBJ whole genome shotgun (WGS) entry which is preliminary data.</text>
</comment>
<name>A0ABS9MKI7_9FIRM</name>
<dbReference type="EMBL" id="JAKNHQ010000014">
    <property type="protein sequence ID" value="MCG4611312.1"/>
    <property type="molecule type" value="Genomic_DNA"/>
</dbReference>
<dbReference type="RefSeq" id="WP_087233900.1">
    <property type="nucleotide sequence ID" value="NZ_JAKNHQ010000014.1"/>
</dbReference>
<dbReference type="Proteomes" id="UP001298681">
    <property type="component" value="Unassembled WGS sequence"/>
</dbReference>
<organism evidence="2 3">
    <name type="scientific">Anaeromassilibacillus senegalensis</name>
    <dbReference type="NCBI Taxonomy" id="1673717"/>
    <lineage>
        <taxon>Bacteria</taxon>
        <taxon>Bacillati</taxon>
        <taxon>Bacillota</taxon>
        <taxon>Clostridia</taxon>
        <taxon>Eubacteriales</taxon>
        <taxon>Acutalibacteraceae</taxon>
        <taxon>Anaeromassilibacillus</taxon>
    </lineage>
</organism>
<feature type="domain" description="CpXC" evidence="1">
    <location>
        <begin position="9"/>
        <end position="129"/>
    </location>
</feature>
<dbReference type="Pfam" id="PF14353">
    <property type="entry name" value="CpXC"/>
    <property type="match status" value="1"/>
</dbReference>
<accession>A0ABS9MKI7</accession>
<keyword evidence="3" id="KW-1185">Reference proteome</keyword>
<evidence type="ECO:0000259" key="1">
    <source>
        <dbReference type="Pfam" id="PF14353"/>
    </source>
</evidence>